<keyword evidence="2" id="KW-1185">Reference proteome</keyword>
<organism evidence="1 2">
    <name type="scientific">Paramuricea clavata</name>
    <name type="common">Red gorgonian</name>
    <name type="synonym">Violescent sea-whip</name>
    <dbReference type="NCBI Taxonomy" id="317549"/>
    <lineage>
        <taxon>Eukaryota</taxon>
        <taxon>Metazoa</taxon>
        <taxon>Cnidaria</taxon>
        <taxon>Anthozoa</taxon>
        <taxon>Octocorallia</taxon>
        <taxon>Malacalcyonacea</taxon>
        <taxon>Plexauridae</taxon>
        <taxon>Paramuricea</taxon>
    </lineage>
</organism>
<evidence type="ECO:0000313" key="1">
    <source>
        <dbReference type="EMBL" id="CAB4037526.1"/>
    </source>
</evidence>
<evidence type="ECO:0000313" key="2">
    <source>
        <dbReference type="Proteomes" id="UP001152795"/>
    </source>
</evidence>
<comment type="caution">
    <text evidence="1">The sequence shown here is derived from an EMBL/GenBank/DDBJ whole genome shotgun (WGS) entry which is preliminary data.</text>
</comment>
<dbReference type="OrthoDB" id="10509825at2759"/>
<reference evidence="1" key="1">
    <citation type="submission" date="2020-04" db="EMBL/GenBank/DDBJ databases">
        <authorList>
            <person name="Alioto T."/>
            <person name="Alioto T."/>
            <person name="Gomez Garrido J."/>
        </authorList>
    </citation>
    <scope>NUCLEOTIDE SEQUENCE</scope>
    <source>
        <strain evidence="1">A484AB</strain>
    </source>
</reference>
<proteinExistence type="predicted"/>
<gene>
    <name evidence="1" type="ORF">PACLA_8A045249</name>
</gene>
<protein>
    <submittedName>
        <fullName evidence="1">Uncharacterized protein</fullName>
    </submittedName>
</protein>
<dbReference type="EMBL" id="CACRXK020023190">
    <property type="protein sequence ID" value="CAB4037526.1"/>
    <property type="molecule type" value="Genomic_DNA"/>
</dbReference>
<accession>A0A6S7JX90</accession>
<dbReference type="Proteomes" id="UP001152795">
    <property type="component" value="Unassembled WGS sequence"/>
</dbReference>
<dbReference type="AlphaFoldDB" id="A0A6S7JX90"/>
<sequence length="138" mass="15605">MCLGMAVNDKLRFVMLSLTDTVSSLYKLMEDEKYLRTRLGADKWKSLIENSSLQIHECKEGFNLQRVKFCETCSRVRLGMTGDEWANCKSPDSFIGFGGQGSSTCGTPTPELVSCGNLVRCRDHEDKEIRAFGYIFVR</sequence>
<name>A0A6S7JX90_PARCT</name>